<keyword evidence="2" id="KW-1185">Reference proteome</keyword>
<organism evidence="1 2">
    <name type="scientific">Kingdonia uniflora</name>
    <dbReference type="NCBI Taxonomy" id="39325"/>
    <lineage>
        <taxon>Eukaryota</taxon>
        <taxon>Viridiplantae</taxon>
        <taxon>Streptophyta</taxon>
        <taxon>Embryophyta</taxon>
        <taxon>Tracheophyta</taxon>
        <taxon>Spermatophyta</taxon>
        <taxon>Magnoliopsida</taxon>
        <taxon>Ranunculales</taxon>
        <taxon>Circaeasteraceae</taxon>
        <taxon>Kingdonia</taxon>
    </lineage>
</organism>
<accession>A0A7J7NIW3</accession>
<name>A0A7J7NIW3_9MAGN</name>
<dbReference type="OrthoDB" id="6017153at2759"/>
<dbReference type="Proteomes" id="UP000541444">
    <property type="component" value="Unassembled WGS sequence"/>
</dbReference>
<dbReference type="AlphaFoldDB" id="A0A7J7NIW3"/>
<reference evidence="1 2" key="1">
    <citation type="journal article" date="2020" name="IScience">
        <title>Genome Sequencing of the Endangered Kingdonia uniflora (Circaeasteraceae, Ranunculales) Reveals Potential Mechanisms of Evolutionary Specialization.</title>
        <authorList>
            <person name="Sun Y."/>
            <person name="Deng T."/>
            <person name="Zhang A."/>
            <person name="Moore M.J."/>
            <person name="Landis J.B."/>
            <person name="Lin N."/>
            <person name="Zhang H."/>
            <person name="Zhang X."/>
            <person name="Huang J."/>
            <person name="Zhang X."/>
            <person name="Sun H."/>
            <person name="Wang H."/>
        </authorList>
    </citation>
    <scope>NUCLEOTIDE SEQUENCE [LARGE SCALE GENOMIC DNA]</scope>
    <source>
        <strain evidence="1">TB1705</strain>
        <tissue evidence="1">Leaf</tissue>
    </source>
</reference>
<gene>
    <name evidence="1" type="ORF">GIB67_020141</name>
</gene>
<comment type="caution">
    <text evidence="1">The sequence shown here is derived from an EMBL/GenBank/DDBJ whole genome shotgun (WGS) entry which is preliminary data.</text>
</comment>
<protein>
    <submittedName>
        <fullName evidence="1">Uncharacterized protein</fullName>
    </submittedName>
</protein>
<proteinExistence type="predicted"/>
<evidence type="ECO:0000313" key="1">
    <source>
        <dbReference type="EMBL" id="KAF6166912.1"/>
    </source>
</evidence>
<dbReference type="EMBL" id="JACGCM010000769">
    <property type="protein sequence ID" value="KAF6166912.1"/>
    <property type="molecule type" value="Genomic_DNA"/>
</dbReference>
<evidence type="ECO:0000313" key="2">
    <source>
        <dbReference type="Proteomes" id="UP000541444"/>
    </source>
</evidence>
<sequence length="175" mass="19437">MAIGDESSSSSTVSLIGTSEDAQPFNSVHDNPNLKITSQLLDGYSDFGDVLCETSAPSEELSHYDSFIEWPTSTPSEKVPPPTAAEIYTKIVEKTRVFQFLAGLNPDFEYARVHLFDTTHFPTIEEAHILSLRSNSSVTYASYLRDLFRDFCYDCLLCLSGTTVGSFADFTYIIT</sequence>